<dbReference type="Proteomes" id="UP000183050">
    <property type="component" value="Plasmid unnamed3"/>
</dbReference>
<evidence type="ECO:0000313" key="4">
    <source>
        <dbReference type="Proteomes" id="UP000183050"/>
    </source>
</evidence>
<reference evidence="3 4" key="1">
    <citation type="submission" date="2016-11" db="EMBL/GenBank/DDBJ databases">
        <title>Rhizobium leguminosarum bv. viciae strain Vaf12 isolated from Vavilovia formosa root nodules from Russia, Dagestan.</title>
        <authorList>
            <person name="Kimeklis A."/>
        </authorList>
    </citation>
    <scope>NUCLEOTIDE SEQUENCE [LARGE SCALE GENOMIC DNA]</scope>
    <source>
        <strain evidence="3 4">Vaf-108</strain>
        <plasmid evidence="4">Plasmid unnamed3 sequence</plasmid>
    </source>
</reference>
<feature type="domain" description="Winged helix-turn helix" evidence="2">
    <location>
        <begin position="108"/>
        <end position="166"/>
    </location>
</feature>
<feature type="region of interest" description="Disordered" evidence="1">
    <location>
        <begin position="153"/>
        <end position="192"/>
    </location>
</feature>
<dbReference type="Pfam" id="PF13551">
    <property type="entry name" value="HTH_29"/>
    <property type="match status" value="1"/>
</dbReference>
<dbReference type="EMBL" id="CP018231">
    <property type="protein sequence ID" value="API56780.1"/>
    <property type="molecule type" value="Genomic_DNA"/>
</dbReference>
<evidence type="ECO:0000256" key="1">
    <source>
        <dbReference type="SAM" id="MobiDB-lite"/>
    </source>
</evidence>
<dbReference type="AlphaFoldDB" id="A0A1L3ZMJ0"/>
<name>A0A1L3ZMJ0_RHILE</name>
<evidence type="ECO:0000259" key="2">
    <source>
        <dbReference type="Pfam" id="PF13592"/>
    </source>
</evidence>
<protein>
    <recommendedName>
        <fullName evidence="2">Winged helix-turn helix domain-containing protein</fullName>
    </recommendedName>
</protein>
<geneLocation type="plasmid" evidence="4">
    <name>unnamed3 sequence</name>
</geneLocation>
<accession>A0A1L3ZMJ0</accession>
<gene>
    <name evidence="3" type="ORF">BMW22_35785</name>
</gene>
<dbReference type="InterPro" id="IPR025959">
    <property type="entry name" value="Winged_HTH_dom"/>
</dbReference>
<dbReference type="InterPro" id="IPR009057">
    <property type="entry name" value="Homeodomain-like_sf"/>
</dbReference>
<dbReference type="Pfam" id="PF13592">
    <property type="entry name" value="HTH_33"/>
    <property type="match status" value="1"/>
</dbReference>
<proteinExistence type="predicted"/>
<feature type="compositionally biased region" description="Low complexity" evidence="1">
    <location>
        <begin position="182"/>
        <end position="192"/>
    </location>
</feature>
<sequence>MTSGLPLRDDFDGLALRALAKGTKDAAQARRLLALAEIYDGHSRSDAARIGGVTLQIVRDWVIRFNARGPSGRINGKAPGNQGKLSDVHRQALAKIVESGPIPAVHGVVRWRRKDLVQWLFQEYRISVDETTIGRELKALGFAKLSARPRHYAQNEGDLESFKKTSPPHWQQSKAGSRRTSRLSSGGPTKLG</sequence>
<organism evidence="3 4">
    <name type="scientific">Rhizobium leguminosarum</name>
    <dbReference type="NCBI Taxonomy" id="384"/>
    <lineage>
        <taxon>Bacteria</taxon>
        <taxon>Pseudomonadati</taxon>
        <taxon>Pseudomonadota</taxon>
        <taxon>Alphaproteobacteria</taxon>
        <taxon>Hyphomicrobiales</taxon>
        <taxon>Rhizobiaceae</taxon>
        <taxon>Rhizobium/Agrobacterium group</taxon>
        <taxon>Rhizobium</taxon>
    </lineage>
</organism>
<dbReference type="SUPFAM" id="SSF46689">
    <property type="entry name" value="Homeodomain-like"/>
    <property type="match status" value="1"/>
</dbReference>
<keyword evidence="3" id="KW-0614">Plasmid</keyword>
<evidence type="ECO:0000313" key="3">
    <source>
        <dbReference type="EMBL" id="API56780.1"/>
    </source>
</evidence>